<dbReference type="Gene3D" id="3.10.350.10">
    <property type="entry name" value="LysM domain"/>
    <property type="match status" value="1"/>
</dbReference>
<dbReference type="InterPro" id="IPR048862">
    <property type="entry name" value="SPOCS_spoVID_N"/>
</dbReference>
<dbReference type="Pfam" id="PF20918">
    <property type="entry name" value="SPOCS_spoVID-N"/>
    <property type="match status" value="1"/>
</dbReference>
<dbReference type="CDD" id="cd00118">
    <property type="entry name" value="LysM"/>
    <property type="match status" value="1"/>
</dbReference>
<comment type="caution">
    <text evidence="4">The sequence shown here is derived from an EMBL/GenBank/DDBJ whole genome shotgun (WGS) entry which is preliminary data.</text>
</comment>
<dbReference type="STRING" id="1844972.A7K91_09760"/>
<feature type="region of interest" description="Disordered" evidence="1">
    <location>
        <begin position="376"/>
        <end position="406"/>
    </location>
</feature>
<accession>A0A1A5YS80</accession>
<gene>
    <name evidence="4" type="ORF">A7K91_09760</name>
</gene>
<dbReference type="SUPFAM" id="SSF54106">
    <property type="entry name" value="LysM domain"/>
    <property type="match status" value="1"/>
</dbReference>
<dbReference type="RefSeq" id="WP_068679038.1">
    <property type="nucleotide sequence ID" value="NZ_LYPA01000025.1"/>
</dbReference>
<organism evidence="4 5">
    <name type="scientific">Paenibacillus oryzae</name>
    <dbReference type="NCBI Taxonomy" id="1844972"/>
    <lineage>
        <taxon>Bacteria</taxon>
        <taxon>Bacillati</taxon>
        <taxon>Bacillota</taxon>
        <taxon>Bacilli</taxon>
        <taxon>Bacillales</taxon>
        <taxon>Paenibacillaceae</taxon>
        <taxon>Paenibacillus</taxon>
    </lineage>
</organism>
<protein>
    <submittedName>
        <fullName evidence="4">Uncharacterized protein</fullName>
    </submittedName>
</protein>
<dbReference type="Pfam" id="PF01476">
    <property type="entry name" value="LysM"/>
    <property type="match status" value="1"/>
</dbReference>
<dbReference type="Proteomes" id="UP000092024">
    <property type="component" value="Unassembled WGS sequence"/>
</dbReference>
<keyword evidence="5" id="KW-1185">Reference proteome</keyword>
<feature type="domain" description="Stage VI sporulation protein D N-terminal" evidence="3">
    <location>
        <begin position="8"/>
        <end position="119"/>
    </location>
</feature>
<dbReference type="EMBL" id="LYPA01000025">
    <property type="protein sequence ID" value="OBR68477.1"/>
    <property type="molecule type" value="Genomic_DNA"/>
</dbReference>
<feature type="region of interest" description="Disordered" evidence="1">
    <location>
        <begin position="265"/>
        <end position="348"/>
    </location>
</feature>
<dbReference type="InterPro" id="IPR018392">
    <property type="entry name" value="LysM"/>
</dbReference>
<feature type="compositionally biased region" description="Low complexity" evidence="1">
    <location>
        <begin position="278"/>
        <end position="298"/>
    </location>
</feature>
<feature type="region of interest" description="Disordered" evidence="1">
    <location>
        <begin position="209"/>
        <end position="245"/>
    </location>
</feature>
<dbReference type="InterPro" id="IPR036779">
    <property type="entry name" value="LysM_dom_sf"/>
</dbReference>
<reference evidence="4 5" key="1">
    <citation type="submission" date="2016-05" db="EMBL/GenBank/DDBJ databases">
        <title>Paenibacillus oryzae. sp. nov., isolated from the rice root.</title>
        <authorList>
            <person name="Zhang J."/>
            <person name="Zhang X."/>
        </authorList>
    </citation>
    <scope>NUCLEOTIDE SEQUENCE [LARGE SCALE GENOMIC DNA]</scope>
    <source>
        <strain evidence="4 5">1DrF-4</strain>
    </source>
</reference>
<evidence type="ECO:0000313" key="4">
    <source>
        <dbReference type="EMBL" id="OBR68477.1"/>
    </source>
</evidence>
<name>A0A1A5YS80_9BACL</name>
<proteinExistence type="predicted"/>
<dbReference type="OrthoDB" id="2966368at2"/>
<sequence>MSSGSDGLRFDVYERVHLPDDVAAIDELEEIELVPRIQVLDQGDQAILKGQLLLSGVYRSTGGAVGPMTLEHWIPVEISLPMNRVSRLDDISIEIDNFDVDLISARTLNITGVLSLRGISVEPLEEEQWEEEPITAVHQREYTEVQQASDIGAQTDEPAYITDSRDEEAAIYNSSDAEQEQPEAEIAIEPGSRQEGDWLHWNANAEEEAQQNAANASAWGENNSEGAPYGWQGDDYRQPDESEAAQEIEQAIARWEKTDYGSEAIRLPEQEALSYGDEQPQQTEQWTQWEQWNSETETAGPIREPETYQAVADTEEHQGDAFAVQNDYQETEARDSEETGAAGKRPEVQIAFASKPAQGAEREHQESFGFRTILQSSKREQAAREAAQQLSNEQEAEENARKPAPEDEIQWKQLFLAKPSEGNEFRRIRLCIVQREETLEQIASRYSINPREILIHNRLHESAVEEGQLLYIP</sequence>
<evidence type="ECO:0000259" key="3">
    <source>
        <dbReference type="Pfam" id="PF20918"/>
    </source>
</evidence>
<evidence type="ECO:0000313" key="5">
    <source>
        <dbReference type="Proteomes" id="UP000092024"/>
    </source>
</evidence>
<evidence type="ECO:0000256" key="1">
    <source>
        <dbReference type="SAM" id="MobiDB-lite"/>
    </source>
</evidence>
<evidence type="ECO:0000259" key="2">
    <source>
        <dbReference type="Pfam" id="PF01476"/>
    </source>
</evidence>
<dbReference type="AlphaFoldDB" id="A0A1A5YS80"/>
<feature type="domain" description="LysM" evidence="2">
    <location>
        <begin position="432"/>
        <end position="473"/>
    </location>
</feature>